<feature type="region of interest" description="Disordered" evidence="1">
    <location>
        <begin position="320"/>
        <end position="359"/>
    </location>
</feature>
<dbReference type="EMBL" id="RQTK01000426">
    <property type="protein sequence ID" value="RUS79829.1"/>
    <property type="molecule type" value="Genomic_DNA"/>
</dbReference>
<evidence type="ECO:0000313" key="3">
    <source>
        <dbReference type="EMBL" id="RUS79829.1"/>
    </source>
</evidence>
<evidence type="ECO:0000256" key="2">
    <source>
        <dbReference type="SAM" id="SignalP"/>
    </source>
</evidence>
<dbReference type="AlphaFoldDB" id="A0A3S1B4Q1"/>
<keyword evidence="2" id="KW-0732">Signal</keyword>
<evidence type="ECO:0000256" key="1">
    <source>
        <dbReference type="SAM" id="MobiDB-lite"/>
    </source>
</evidence>
<feature type="region of interest" description="Disordered" evidence="1">
    <location>
        <begin position="259"/>
        <end position="286"/>
    </location>
</feature>
<dbReference type="Proteomes" id="UP000271974">
    <property type="component" value="Unassembled WGS sequence"/>
</dbReference>
<name>A0A3S1B4Q1_ELYCH</name>
<evidence type="ECO:0000313" key="4">
    <source>
        <dbReference type="Proteomes" id="UP000271974"/>
    </source>
</evidence>
<feature type="signal peptide" evidence="2">
    <location>
        <begin position="1"/>
        <end position="22"/>
    </location>
</feature>
<feature type="chain" id="PRO_5018593283" description="Ig-like domain-containing protein" evidence="2">
    <location>
        <begin position="23"/>
        <end position="359"/>
    </location>
</feature>
<gene>
    <name evidence="3" type="ORF">EGW08_012428</name>
</gene>
<evidence type="ECO:0008006" key="5">
    <source>
        <dbReference type="Google" id="ProtNLM"/>
    </source>
</evidence>
<dbReference type="OrthoDB" id="6159601at2759"/>
<keyword evidence="4" id="KW-1185">Reference proteome</keyword>
<sequence length="359" mass="38959">MAAKSLFAAAIVLAIMVPDCLADVSVPPTTVKPRPSDMKPRLAFNPSTVESCVTTAVTLECSPKGGRTLAARIAAPKGNAVPDDNVAADNTSITSIKIFKQREADGPDDGEWEIFAEIGDTDSPSGPAADDPGVGVTGKVNGSAGESYLRVIWDVASDETYGVYRCDVMTAQNESESERSVVSTEPVALENPNNKVGIEEKLLKVLQEMQNERQKEEEWRGNVNERLERIAGMVNVLETFARGNAFKLNRIIMQVGDLEEPSSTAQPTTLPTSETTHTETTTMSSTEATITRNITPRRFASPTGEPDVAKKFVMLGVAGGRAAAATSAPVITTERRNKKRRRGDNRRRKNKKDKRRRRG</sequence>
<reference evidence="3 4" key="1">
    <citation type="submission" date="2019-01" db="EMBL/GenBank/DDBJ databases">
        <title>A draft genome assembly of the solar-powered sea slug Elysia chlorotica.</title>
        <authorList>
            <person name="Cai H."/>
            <person name="Li Q."/>
            <person name="Fang X."/>
            <person name="Li J."/>
            <person name="Curtis N.E."/>
            <person name="Altenburger A."/>
            <person name="Shibata T."/>
            <person name="Feng M."/>
            <person name="Maeda T."/>
            <person name="Schwartz J.A."/>
            <person name="Shigenobu S."/>
            <person name="Lundholm N."/>
            <person name="Nishiyama T."/>
            <person name="Yang H."/>
            <person name="Hasebe M."/>
            <person name="Li S."/>
            <person name="Pierce S.K."/>
            <person name="Wang J."/>
        </authorList>
    </citation>
    <scope>NUCLEOTIDE SEQUENCE [LARGE SCALE GENOMIC DNA]</scope>
    <source>
        <strain evidence="3">EC2010</strain>
        <tissue evidence="3">Whole organism of an adult</tissue>
    </source>
</reference>
<accession>A0A3S1B4Q1</accession>
<proteinExistence type="predicted"/>
<protein>
    <recommendedName>
        <fullName evidence="5">Ig-like domain-containing protein</fullName>
    </recommendedName>
</protein>
<feature type="compositionally biased region" description="Basic residues" evidence="1">
    <location>
        <begin position="336"/>
        <end position="359"/>
    </location>
</feature>
<organism evidence="3 4">
    <name type="scientific">Elysia chlorotica</name>
    <name type="common">Eastern emerald elysia</name>
    <name type="synonym">Sea slug</name>
    <dbReference type="NCBI Taxonomy" id="188477"/>
    <lineage>
        <taxon>Eukaryota</taxon>
        <taxon>Metazoa</taxon>
        <taxon>Spiralia</taxon>
        <taxon>Lophotrochozoa</taxon>
        <taxon>Mollusca</taxon>
        <taxon>Gastropoda</taxon>
        <taxon>Heterobranchia</taxon>
        <taxon>Euthyneura</taxon>
        <taxon>Panpulmonata</taxon>
        <taxon>Sacoglossa</taxon>
        <taxon>Placobranchoidea</taxon>
        <taxon>Plakobranchidae</taxon>
        <taxon>Elysia</taxon>
    </lineage>
</organism>
<feature type="compositionally biased region" description="Low complexity" evidence="1">
    <location>
        <begin position="268"/>
        <end position="286"/>
    </location>
</feature>
<comment type="caution">
    <text evidence="3">The sequence shown here is derived from an EMBL/GenBank/DDBJ whole genome shotgun (WGS) entry which is preliminary data.</text>
</comment>